<proteinExistence type="predicted"/>
<name>A0A5E4UIN3_9BURK</name>
<accession>A0A5E4UIN3</accession>
<protein>
    <submittedName>
        <fullName evidence="1">Uncharacterized protein</fullName>
    </submittedName>
</protein>
<dbReference type="RefSeq" id="WP_217430016.1">
    <property type="nucleotide sequence ID" value="NZ_CABPSI010000002.1"/>
</dbReference>
<evidence type="ECO:0000313" key="2">
    <source>
        <dbReference type="Proteomes" id="UP000333828"/>
    </source>
</evidence>
<dbReference type="AlphaFoldDB" id="A0A5E4UIN3"/>
<dbReference type="EMBL" id="CABPSI010000002">
    <property type="protein sequence ID" value="VVD99906.1"/>
    <property type="molecule type" value="Genomic_DNA"/>
</dbReference>
<sequence length="103" mass="12096">MAKTYPLEIENVGDDEYIVMSRGHHDFHEFMRKVRDEGFDWPLTMPQHKWVRRVPTRKRWMNCIYVFANEGERGAFPATYAWEAHADETYEAVCAANQAKGDA</sequence>
<organism evidence="1 2">
    <name type="scientific">Pandoraea iniqua</name>
    <dbReference type="NCBI Taxonomy" id="2508288"/>
    <lineage>
        <taxon>Bacteria</taxon>
        <taxon>Pseudomonadati</taxon>
        <taxon>Pseudomonadota</taxon>
        <taxon>Betaproteobacteria</taxon>
        <taxon>Burkholderiales</taxon>
        <taxon>Burkholderiaceae</taxon>
        <taxon>Pandoraea</taxon>
    </lineage>
</organism>
<gene>
    <name evidence="1" type="ORF">PIN31115_02049</name>
</gene>
<dbReference type="Proteomes" id="UP000333828">
    <property type="component" value="Unassembled WGS sequence"/>
</dbReference>
<reference evidence="1 2" key="1">
    <citation type="submission" date="2019-08" db="EMBL/GenBank/DDBJ databases">
        <authorList>
            <person name="Peeters C."/>
        </authorList>
    </citation>
    <scope>NUCLEOTIDE SEQUENCE [LARGE SCALE GENOMIC DNA]</scope>
    <source>
        <strain evidence="1 2">LMG 31115</strain>
    </source>
</reference>
<evidence type="ECO:0000313" key="1">
    <source>
        <dbReference type="EMBL" id="VVD99906.1"/>
    </source>
</evidence>
<keyword evidence="2" id="KW-1185">Reference proteome</keyword>